<dbReference type="AlphaFoldDB" id="A0A5P8M9D4"/>
<evidence type="ECO:0000313" key="2">
    <source>
        <dbReference type="EMBL" id="QFR25140.1"/>
    </source>
</evidence>
<name>A0A5P8M9D4_9LACO</name>
<organism evidence="2 3">
    <name type="scientific">Schleiferilactobacillus harbinensis</name>
    <dbReference type="NCBI Taxonomy" id="304207"/>
    <lineage>
        <taxon>Bacteria</taxon>
        <taxon>Bacillati</taxon>
        <taxon>Bacillota</taxon>
        <taxon>Bacilli</taxon>
        <taxon>Lactobacillales</taxon>
        <taxon>Lactobacillaceae</taxon>
        <taxon>Schleiferilactobacillus</taxon>
    </lineage>
</organism>
<dbReference type="Proteomes" id="UP000326779">
    <property type="component" value="Chromosome"/>
</dbReference>
<protein>
    <recommendedName>
        <fullName evidence="1">Zinc finger FPG/IleRS-type domain-containing protein</fullName>
    </recommendedName>
</protein>
<accession>A0A5P8M9D4</accession>
<evidence type="ECO:0000313" key="3">
    <source>
        <dbReference type="Proteomes" id="UP000326779"/>
    </source>
</evidence>
<feature type="domain" description="Zinc finger FPG/IleRS-type" evidence="1">
    <location>
        <begin position="3"/>
        <end position="18"/>
    </location>
</feature>
<proteinExistence type="predicted"/>
<reference evidence="2 3" key="1">
    <citation type="submission" date="2019-10" db="EMBL/GenBank/DDBJ databases">
        <title>The completed genome of Lactobacillus harbinensis M1.</title>
        <authorList>
            <person name="Zheng Y."/>
        </authorList>
    </citation>
    <scope>NUCLEOTIDE SEQUENCE [LARGE SCALE GENOMIC DNA]</scope>
    <source>
        <strain evidence="2 3">M1</strain>
    </source>
</reference>
<dbReference type="RefSeq" id="WP_146994935.1">
    <property type="nucleotide sequence ID" value="NZ_BJTX01000045.1"/>
</dbReference>
<dbReference type="KEGG" id="lhb:D1010_01745"/>
<gene>
    <name evidence="2" type="ORF">D1010_01745</name>
</gene>
<dbReference type="Pfam" id="PF06827">
    <property type="entry name" value="zf-FPG_IleRS"/>
    <property type="match status" value="1"/>
</dbReference>
<dbReference type="InterPro" id="IPR010663">
    <property type="entry name" value="Znf_FPG/IleRS"/>
</dbReference>
<dbReference type="EMBL" id="CP045143">
    <property type="protein sequence ID" value="QFR25140.1"/>
    <property type="molecule type" value="Genomic_DNA"/>
</dbReference>
<evidence type="ECO:0000259" key="1">
    <source>
        <dbReference type="Pfam" id="PF06827"/>
    </source>
</evidence>
<sequence length="21" mass="2407">MRKESHHGRSPTVCPRCLLAQ</sequence>